<reference evidence="5" key="1">
    <citation type="submission" date="2022-07" db="EMBL/GenBank/DDBJ databases">
        <title>Enhanced cultured diversity of the mouse gut microbiota enables custom-made synthetic communities.</title>
        <authorList>
            <person name="Afrizal A."/>
        </authorList>
    </citation>
    <scope>NUCLEOTIDE SEQUENCE</scope>
    <source>
        <strain evidence="5">DSM 29482</strain>
    </source>
</reference>
<feature type="domain" description="HTH deoR-type" evidence="4">
    <location>
        <begin position="3"/>
        <end position="58"/>
    </location>
</feature>
<evidence type="ECO:0000256" key="2">
    <source>
        <dbReference type="ARBA" id="ARBA00023125"/>
    </source>
</evidence>
<dbReference type="PANTHER" id="PTHR30363">
    <property type="entry name" value="HTH-TYPE TRANSCRIPTIONAL REGULATOR SRLR-RELATED"/>
    <property type="match status" value="1"/>
</dbReference>
<dbReference type="InterPro" id="IPR037171">
    <property type="entry name" value="NagB/RpiA_transferase-like"/>
</dbReference>
<dbReference type="Pfam" id="PF08220">
    <property type="entry name" value="HTH_DeoR"/>
    <property type="match status" value="1"/>
</dbReference>
<dbReference type="GO" id="GO:0003677">
    <property type="term" value="F:DNA binding"/>
    <property type="evidence" value="ECO:0007669"/>
    <property type="project" value="UniProtKB-KW"/>
</dbReference>
<dbReference type="InterPro" id="IPR036390">
    <property type="entry name" value="WH_DNA-bd_sf"/>
</dbReference>
<dbReference type="PROSITE" id="PS00894">
    <property type="entry name" value="HTH_DEOR_1"/>
    <property type="match status" value="1"/>
</dbReference>
<dbReference type="InterPro" id="IPR014036">
    <property type="entry name" value="DeoR-like_C"/>
</dbReference>
<keyword evidence="6" id="KW-1185">Reference proteome</keyword>
<evidence type="ECO:0000259" key="4">
    <source>
        <dbReference type="PROSITE" id="PS51000"/>
    </source>
</evidence>
<dbReference type="Pfam" id="PF00455">
    <property type="entry name" value="DeoRC"/>
    <property type="match status" value="1"/>
</dbReference>
<dbReference type="SMART" id="SM01134">
    <property type="entry name" value="DeoRC"/>
    <property type="match status" value="1"/>
</dbReference>
<dbReference type="PROSITE" id="PS51000">
    <property type="entry name" value="HTH_DEOR_2"/>
    <property type="match status" value="1"/>
</dbReference>
<proteinExistence type="predicted"/>
<evidence type="ECO:0000313" key="6">
    <source>
        <dbReference type="Proteomes" id="UP001142078"/>
    </source>
</evidence>
<dbReference type="SUPFAM" id="SSF46785">
    <property type="entry name" value="Winged helix' DNA-binding domain"/>
    <property type="match status" value="1"/>
</dbReference>
<organism evidence="5 6">
    <name type="scientific">Anaerosalibacter massiliensis</name>
    <dbReference type="NCBI Taxonomy" id="1347392"/>
    <lineage>
        <taxon>Bacteria</taxon>
        <taxon>Bacillati</taxon>
        <taxon>Bacillota</taxon>
        <taxon>Tissierellia</taxon>
        <taxon>Tissierellales</taxon>
        <taxon>Sporanaerobacteraceae</taxon>
        <taxon>Anaerosalibacter</taxon>
    </lineage>
</organism>
<name>A0A9X2S7Q5_9FIRM</name>
<dbReference type="InterPro" id="IPR050313">
    <property type="entry name" value="Carb_Metab_HTH_regulators"/>
</dbReference>
<keyword evidence="2 5" id="KW-0238">DNA-binding</keyword>
<dbReference type="AlphaFoldDB" id="A0A9X2S7Q5"/>
<dbReference type="OrthoDB" id="9797223at2"/>
<comment type="caution">
    <text evidence="5">The sequence shown here is derived from an EMBL/GenBank/DDBJ whole genome shotgun (WGS) entry which is preliminary data.</text>
</comment>
<dbReference type="PANTHER" id="PTHR30363:SF44">
    <property type="entry name" value="AGA OPERON TRANSCRIPTIONAL REPRESSOR-RELATED"/>
    <property type="match status" value="1"/>
</dbReference>
<accession>A0A9X2S7Q5</accession>
<dbReference type="InterPro" id="IPR001034">
    <property type="entry name" value="DeoR_HTH"/>
</dbReference>
<evidence type="ECO:0000256" key="3">
    <source>
        <dbReference type="ARBA" id="ARBA00023163"/>
    </source>
</evidence>
<dbReference type="RefSeq" id="WP_042679253.1">
    <property type="nucleotide sequence ID" value="NZ_CABKTM010000012.1"/>
</dbReference>
<protein>
    <submittedName>
        <fullName evidence="5">DeoR/GlpR family DNA-binding transcription regulator</fullName>
    </submittedName>
</protein>
<dbReference type="PRINTS" id="PR00037">
    <property type="entry name" value="HTHLACR"/>
</dbReference>
<sequence length="253" mass="28567">MFAEERRMKIVEMIKRGESVKVSELTKKFKVSESTIRRDLVELEKSGRILRTHGGAVSKKINKLEDSFIEKQDKYAKEKEKIGKIAANQIEDGDTIIIDSGTTTYYISKYLKAKDITIITNSIELTYELANREDIEVINTGGIIRMNTKAQVGPIAEKSIRQFRVNKTFLGANGVSIKAGITTPTLDEASIKQAMIDVSGEIYLLVDESKFGQVYSSLISDLDRIDCIITNNNRPKEEIEYYKMIGIRLLNLS</sequence>
<dbReference type="Gene3D" id="1.10.10.10">
    <property type="entry name" value="Winged helix-like DNA-binding domain superfamily/Winged helix DNA-binding domain"/>
    <property type="match status" value="1"/>
</dbReference>
<dbReference type="InterPro" id="IPR036388">
    <property type="entry name" value="WH-like_DNA-bd_sf"/>
</dbReference>
<evidence type="ECO:0000256" key="1">
    <source>
        <dbReference type="ARBA" id="ARBA00023015"/>
    </source>
</evidence>
<keyword evidence="3" id="KW-0804">Transcription</keyword>
<dbReference type="InterPro" id="IPR018356">
    <property type="entry name" value="Tscrpt_reg_HTH_DeoR_CS"/>
</dbReference>
<dbReference type="SUPFAM" id="SSF100950">
    <property type="entry name" value="NagB/RpiA/CoA transferase-like"/>
    <property type="match status" value="1"/>
</dbReference>
<dbReference type="GO" id="GO:0003700">
    <property type="term" value="F:DNA-binding transcription factor activity"/>
    <property type="evidence" value="ECO:0007669"/>
    <property type="project" value="InterPro"/>
</dbReference>
<dbReference type="Proteomes" id="UP001142078">
    <property type="component" value="Unassembled WGS sequence"/>
</dbReference>
<keyword evidence="1" id="KW-0805">Transcription regulation</keyword>
<dbReference type="Gene3D" id="3.40.50.1360">
    <property type="match status" value="1"/>
</dbReference>
<dbReference type="SMART" id="SM00420">
    <property type="entry name" value="HTH_DEOR"/>
    <property type="match status" value="1"/>
</dbReference>
<gene>
    <name evidence="5" type="ORF">NSA23_09210</name>
</gene>
<dbReference type="EMBL" id="JANJZL010000005">
    <property type="protein sequence ID" value="MCR2044296.1"/>
    <property type="molecule type" value="Genomic_DNA"/>
</dbReference>
<evidence type="ECO:0000313" key="5">
    <source>
        <dbReference type="EMBL" id="MCR2044296.1"/>
    </source>
</evidence>